<evidence type="ECO:0000256" key="1">
    <source>
        <dbReference type="SAM" id="SignalP"/>
    </source>
</evidence>
<keyword evidence="1" id="KW-0732">Signal</keyword>
<proteinExistence type="predicted"/>
<dbReference type="Pfam" id="PF11138">
    <property type="entry name" value="DUF2911"/>
    <property type="match status" value="1"/>
</dbReference>
<feature type="signal peptide" evidence="1">
    <location>
        <begin position="1"/>
        <end position="23"/>
    </location>
</feature>
<accession>A0A841MFY7</accession>
<evidence type="ECO:0000313" key="2">
    <source>
        <dbReference type="EMBL" id="MBB6325723.1"/>
    </source>
</evidence>
<comment type="caution">
    <text evidence="2">The sequence shown here is derived from an EMBL/GenBank/DDBJ whole genome shotgun (WGS) entry which is preliminary data.</text>
</comment>
<protein>
    <recommendedName>
        <fullName evidence="4">DUF2911 domain-containing protein</fullName>
    </recommendedName>
</protein>
<dbReference type="InterPro" id="IPR011990">
    <property type="entry name" value="TPR-like_helical_dom_sf"/>
</dbReference>
<dbReference type="EMBL" id="JACIJO010000001">
    <property type="protein sequence ID" value="MBB6325723.1"/>
    <property type="molecule type" value="Genomic_DNA"/>
</dbReference>
<gene>
    <name evidence="2" type="ORF">FHS59_001338</name>
</gene>
<dbReference type="RefSeq" id="WP_184494196.1">
    <property type="nucleotide sequence ID" value="NZ_JACIJO010000001.1"/>
</dbReference>
<reference evidence="2 3" key="1">
    <citation type="submission" date="2020-08" db="EMBL/GenBank/DDBJ databases">
        <title>Genomic Encyclopedia of Type Strains, Phase IV (KMG-IV): sequencing the most valuable type-strain genomes for metagenomic binning, comparative biology and taxonomic classification.</title>
        <authorList>
            <person name="Goeker M."/>
        </authorList>
    </citation>
    <scope>NUCLEOTIDE SEQUENCE [LARGE SCALE GENOMIC DNA]</scope>
    <source>
        <strain evidence="2 3">DSM 102044</strain>
    </source>
</reference>
<evidence type="ECO:0000313" key="3">
    <source>
        <dbReference type="Proteomes" id="UP000588604"/>
    </source>
</evidence>
<dbReference type="Proteomes" id="UP000588604">
    <property type="component" value="Unassembled WGS sequence"/>
</dbReference>
<keyword evidence="3" id="KW-1185">Reference proteome</keyword>
<sequence>MKTHSLPLYFSLILFLFGYQSFAQQIDMPQASPSAKIAQKVGLTDVTVSYSRPSTKGRKIFGELVPYGVIWRTGANGATVIDFSTDVKIEGQNVPKGQYAIYSIPNKNSWTIILSKNTKLWGAIGYNPEEDLMRFQVTPSKTSRKYETFEINFNNMTDTGADLSMKWEQTRAEFHISMDADPIVMAQIKEYVLDQDTDNPNLLYEASSYYLTTGRDLNKAYEWIQESVENDPKFWAYHLKAKIEVALGLKTEAIESAKESIELAEEAQNPDYVGLNERLIKSLK</sequence>
<dbReference type="InterPro" id="IPR021314">
    <property type="entry name" value="DUF2911"/>
</dbReference>
<name>A0A841MFY7_9BACT</name>
<dbReference type="SUPFAM" id="SSF48452">
    <property type="entry name" value="TPR-like"/>
    <property type="match status" value="1"/>
</dbReference>
<dbReference type="Gene3D" id="1.25.40.10">
    <property type="entry name" value="Tetratricopeptide repeat domain"/>
    <property type="match status" value="1"/>
</dbReference>
<dbReference type="AlphaFoldDB" id="A0A841MFY7"/>
<feature type="chain" id="PRO_5032282348" description="DUF2911 domain-containing protein" evidence="1">
    <location>
        <begin position="24"/>
        <end position="284"/>
    </location>
</feature>
<organism evidence="2 3">
    <name type="scientific">Algoriphagus iocasae</name>
    <dbReference type="NCBI Taxonomy" id="1836499"/>
    <lineage>
        <taxon>Bacteria</taxon>
        <taxon>Pseudomonadati</taxon>
        <taxon>Bacteroidota</taxon>
        <taxon>Cytophagia</taxon>
        <taxon>Cytophagales</taxon>
        <taxon>Cyclobacteriaceae</taxon>
        <taxon>Algoriphagus</taxon>
    </lineage>
</organism>
<evidence type="ECO:0008006" key="4">
    <source>
        <dbReference type="Google" id="ProtNLM"/>
    </source>
</evidence>